<protein>
    <submittedName>
        <fullName evidence="1">Uncharacterized protein</fullName>
    </submittedName>
</protein>
<keyword evidence="2" id="KW-1185">Reference proteome</keyword>
<sequence length="401" mass="44202">MVALPRIAIPYTRSNPISNITASVHLLSWINIDHKAERPLLTFLALATPSFSTPKPIQEEVSAHFIHVGDVWENAAIHYLSLAPSQSFGFPCQLEGTLIRLLVSYPSSTGLPTLSEANFMHLISLLRSNFDYFCAYVKTIACFQRSQSDYVLLQTQNIQGFFVSYIQQNFLIASLPFNCRELSPIRADILVGVGRAQNEINVKQHMSLSNPPASIRADSSAILEPRGIGREQETNSLSLHWAAAHRSEQRARVARLQRSETRMQSPQLTLATAVGDIVLPHIFSRAKSDTLVCGGGKLSAEEPTEEASHRTGQLSCAKFAGFLAMPSNHFCLTNLIEIQVTAHIALYNQPQRVLFPLAGPSGDASHGSAHSQSRGLATSLLELELELQELQELVEPVEQEE</sequence>
<dbReference type="Proteomes" id="UP000799755">
    <property type="component" value="Unassembled WGS sequence"/>
</dbReference>
<organism evidence="1 2">
    <name type="scientific">Lindgomyces ingoldianus</name>
    <dbReference type="NCBI Taxonomy" id="673940"/>
    <lineage>
        <taxon>Eukaryota</taxon>
        <taxon>Fungi</taxon>
        <taxon>Dikarya</taxon>
        <taxon>Ascomycota</taxon>
        <taxon>Pezizomycotina</taxon>
        <taxon>Dothideomycetes</taxon>
        <taxon>Pleosporomycetidae</taxon>
        <taxon>Pleosporales</taxon>
        <taxon>Lindgomycetaceae</taxon>
        <taxon>Lindgomyces</taxon>
    </lineage>
</organism>
<gene>
    <name evidence="1" type="ORF">BDR25DRAFT_357178</name>
</gene>
<evidence type="ECO:0000313" key="2">
    <source>
        <dbReference type="Proteomes" id="UP000799755"/>
    </source>
</evidence>
<evidence type="ECO:0000313" key="1">
    <source>
        <dbReference type="EMBL" id="KAF2468815.1"/>
    </source>
</evidence>
<reference evidence="1" key="1">
    <citation type="journal article" date="2020" name="Stud. Mycol.">
        <title>101 Dothideomycetes genomes: a test case for predicting lifestyles and emergence of pathogens.</title>
        <authorList>
            <person name="Haridas S."/>
            <person name="Albert R."/>
            <person name="Binder M."/>
            <person name="Bloem J."/>
            <person name="Labutti K."/>
            <person name="Salamov A."/>
            <person name="Andreopoulos B."/>
            <person name="Baker S."/>
            <person name="Barry K."/>
            <person name="Bills G."/>
            <person name="Bluhm B."/>
            <person name="Cannon C."/>
            <person name="Castanera R."/>
            <person name="Culley D."/>
            <person name="Daum C."/>
            <person name="Ezra D."/>
            <person name="Gonzalez J."/>
            <person name="Henrissat B."/>
            <person name="Kuo A."/>
            <person name="Liang C."/>
            <person name="Lipzen A."/>
            <person name="Lutzoni F."/>
            <person name="Magnuson J."/>
            <person name="Mondo S."/>
            <person name="Nolan M."/>
            <person name="Ohm R."/>
            <person name="Pangilinan J."/>
            <person name="Park H.-J."/>
            <person name="Ramirez L."/>
            <person name="Alfaro M."/>
            <person name="Sun H."/>
            <person name="Tritt A."/>
            <person name="Yoshinaga Y."/>
            <person name="Zwiers L.-H."/>
            <person name="Turgeon B."/>
            <person name="Goodwin S."/>
            <person name="Spatafora J."/>
            <person name="Crous P."/>
            <person name="Grigoriev I."/>
        </authorList>
    </citation>
    <scope>NUCLEOTIDE SEQUENCE</scope>
    <source>
        <strain evidence="1">ATCC 200398</strain>
    </source>
</reference>
<comment type="caution">
    <text evidence="1">The sequence shown here is derived from an EMBL/GenBank/DDBJ whole genome shotgun (WGS) entry which is preliminary data.</text>
</comment>
<accession>A0ACB6QRT7</accession>
<dbReference type="EMBL" id="MU003514">
    <property type="protein sequence ID" value="KAF2468815.1"/>
    <property type="molecule type" value="Genomic_DNA"/>
</dbReference>
<proteinExistence type="predicted"/>
<name>A0ACB6QRT7_9PLEO</name>